<dbReference type="InterPro" id="IPR036188">
    <property type="entry name" value="FAD/NAD-bd_sf"/>
</dbReference>
<geneLocation type="plasmid" evidence="6">
    <name>pjcm18538 dna</name>
</geneLocation>
<keyword evidence="2" id="KW-0560">Oxidoreductase</keyword>
<dbReference type="Pfam" id="PF07992">
    <property type="entry name" value="Pyr_redox_2"/>
    <property type="match status" value="1"/>
</dbReference>
<dbReference type="PRINTS" id="PR00469">
    <property type="entry name" value="PNDRDTASEII"/>
</dbReference>
<evidence type="ECO:0000256" key="2">
    <source>
        <dbReference type="ARBA" id="ARBA00023002"/>
    </source>
</evidence>
<evidence type="ECO:0000259" key="4">
    <source>
        <dbReference type="Pfam" id="PF07992"/>
    </source>
</evidence>
<dbReference type="PRINTS" id="PR00368">
    <property type="entry name" value="FADPNR"/>
</dbReference>
<name>A0A7I7RRV3_9MYCO</name>
<dbReference type="GO" id="GO:0004791">
    <property type="term" value="F:thioredoxin-disulfide reductase (NADPH) activity"/>
    <property type="evidence" value="ECO:0007669"/>
    <property type="project" value="UniProtKB-EC"/>
</dbReference>
<accession>A0A7I7RRV3</accession>
<keyword evidence="6" id="KW-1185">Reference proteome</keyword>
<sequence length="322" mass="33550">MNITWDCVIVGGGAAGLSAGLVLGRARRRTLLVDAGQQSNRAAHGIGGLLGHDGRAPGELYKAGRQEISAYPSVELRTGEVVAGQRTGDVFELELSDGRYERARTVLLATGVEYRPPALPGLAELWGRSVFHCPFCHGWEVRDQPLAVLVNGMRAVQPSLLLTAWSDDVVLLTGGPADLDDDTRSRLAAAHIPIDERPIAELVSTDGKLQAIVFTDGTRLARSGLLVATTLHQRSRLVEQLGVGFGEPGPAAASPIAVDVLCRTTVPGVFAAGDDTSAQMTQVASAVALGSLAATSIVQSLLAEDVGLPVPAWPGPPPATVG</sequence>
<dbReference type="InterPro" id="IPR023753">
    <property type="entry name" value="FAD/NAD-binding_dom"/>
</dbReference>
<dbReference type="KEGG" id="marz:MARA_07150"/>
<protein>
    <recommendedName>
        <fullName evidence="4">FAD/NAD(P)-binding domain-containing protein</fullName>
    </recommendedName>
</protein>
<evidence type="ECO:0000313" key="5">
    <source>
        <dbReference type="EMBL" id="BBY47247.1"/>
    </source>
</evidence>
<dbReference type="EMBL" id="AP022593">
    <property type="protein sequence ID" value="BBY47247.1"/>
    <property type="molecule type" value="Genomic_DNA"/>
</dbReference>
<evidence type="ECO:0000256" key="3">
    <source>
        <dbReference type="ARBA" id="ARBA00048132"/>
    </source>
</evidence>
<dbReference type="RefSeq" id="WP_163917211.1">
    <property type="nucleotide sequence ID" value="NZ_AP022593.1"/>
</dbReference>
<dbReference type="InterPro" id="IPR050097">
    <property type="entry name" value="Ferredoxin-NADP_redctase_2"/>
</dbReference>
<reference evidence="5 6" key="1">
    <citation type="journal article" date="2019" name="Emerg. Microbes Infect.">
        <title>Comprehensive subspecies identification of 175 nontuberculous mycobacteria species based on 7547 genomic profiles.</title>
        <authorList>
            <person name="Matsumoto Y."/>
            <person name="Kinjo T."/>
            <person name="Motooka D."/>
            <person name="Nabeya D."/>
            <person name="Jung N."/>
            <person name="Uechi K."/>
            <person name="Horii T."/>
            <person name="Iida T."/>
            <person name="Fujita J."/>
            <person name="Nakamura S."/>
        </authorList>
    </citation>
    <scope>NUCLEOTIDE SEQUENCE [LARGE SCALE GENOMIC DNA]</scope>
    <source>
        <strain evidence="5 6">JCM 18538</strain>
    </source>
</reference>
<dbReference type="Proteomes" id="UP000467428">
    <property type="component" value="Chromosome"/>
</dbReference>
<dbReference type="Gene3D" id="3.50.50.60">
    <property type="entry name" value="FAD/NAD(P)-binding domain"/>
    <property type="match status" value="2"/>
</dbReference>
<dbReference type="AlphaFoldDB" id="A0A7I7RRV3"/>
<comment type="catalytic activity">
    <reaction evidence="3">
        <text>[thioredoxin]-dithiol + NADP(+) = [thioredoxin]-disulfide + NADPH + H(+)</text>
        <dbReference type="Rhea" id="RHEA:20345"/>
        <dbReference type="Rhea" id="RHEA-COMP:10698"/>
        <dbReference type="Rhea" id="RHEA-COMP:10700"/>
        <dbReference type="ChEBI" id="CHEBI:15378"/>
        <dbReference type="ChEBI" id="CHEBI:29950"/>
        <dbReference type="ChEBI" id="CHEBI:50058"/>
        <dbReference type="ChEBI" id="CHEBI:57783"/>
        <dbReference type="ChEBI" id="CHEBI:58349"/>
        <dbReference type="EC" id="1.8.1.9"/>
    </reaction>
</comment>
<gene>
    <name evidence="5" type="ORF">MARA_07150</name>
</gene>
<dbReference type="SUPFAM" id="SSF51905">
    <property type="entry name" value="FAD/NAD(P)-binding domain"/>
    <property type="match status" value="1"/>
</dbReference>
<organism evidence="5 6">
    <name type="scientific">Mycolicibacterium arabiense</name>
    <dbReference type="NCBI Taxonomy" id="1286181"/>
    <lineage>
        <taxon>Bacteria</taxon>
        <taxon>Bacillati</taxon>
        <taxon>Actinomycetota</taxon>
        <taxon>Actinomycetes</taxon>
        <taxon>Mycobacteriales</taxon>
        <taxon>Mycobacteriaceae</taxon>
        <taxon>Mycolicibacterium</taxon>
    </lineage>
</organism>
<keyword evidence="1" id="KW-0285">Flavoprotein</keyword>
<proteinExistence type="predicted"/>
<dbReference type="PANTHER" id="PTHR48105">
    <property type="entry name" value="THIOREDOXIN REDUCTASE 1-RELATED-RELATED"/>
    <property type="match status" value="1"/>
</dbReference>
<evidence type="ECO:0000256" key="1">
    <source>
        <dbReference type="ARBA" id="ARBA00022630"/>
    </source>
</evidence>
<evidence type="ECO:0000313" key="6">
    <source>
        <dbReference type="Proteomes" id="UP000467428"/>
    </source>
</evidence>
<feature type="domain" description="FAD/NAD(P)-binding" evidence="4">
    <location>
        <begin position="6"/>
        <end position="287"/>
    </location>
</feature>